<evidence type="ECO:0000313" key="2">
    <source>
        <dbReference type="Proteomes" id="UP000038055"/>
    </source>
</evidence>
<organism evidence="1 2">
    <name type="scientific">Capnocytophaga cynodegmi</name>
    <dbReference type="NCBI Taxonomy" id="28189"/>
    <lineage>
        <taxon>Bacteria</taxon>
        <taxon>Pseudomonadati</taxon>
        <taxon>Bacteroidota</taxon>
        <taxon>Flavobacteriia</taxon>
        <taxon>Flavobacteriales</taxon>
        <taxon>Flavobacteriaceae</taxon>
        <taxon>Capnocytophaga</taxon>
    </lineage>
</organism>
<dbReference type="CDD" id="cd09988">
    <property type="entry name" value="Formimidoylglutamase"/>
    <property type="match status" value="1"/>
</dbReference>
<reference evidence="2" key="1">
    <citation type="submission" date="2015-01" db="EMBL/GenBank/DDBJ databases">
        <authorList>
            <person name="MANFREDI Pablo"/>
        </authorList>
    </citation>
    <scope>NUCLEOTIDE SEQUENCE [LARGE SCALE GENOMIC DNA]</scope>
    <source>
        <strain evidence="2">Ccyn2B</strain>
    </source>
</reference>
<evidence type="ECO:0000313" key="1">
    <source>
        <dbReference type="EMBL" id="CEN32360.1"/>
    </source>
</evidence>
<sequence>MPLFYLQPISNSITSQEYKQQQIGFQIKKHILEDGLPDLEGAKIAFICIENSAQKMTDFRKKLYSLYVGNWNFTIADLGNLIESPSVKDTYFAIREMVSYLAKKGITLIIVGGEQHLTYALYRSFDELEQMVNLVSVDAKFDFNDEEELFSENSYFSKILTESPNNLFDFTNLGYQSYYVAQEELDLLDKMCFDAYRLGNVVNDLPSIEPAMRDADLVSVDMTSVQARDVNSETGYVNGFSNREICTISRYAGISNNVQVYGIFNIPQTELASELVAEMIWYFYEGYNFRIKELPIVNDDNYTRYIVPIDDVQVEFFKSNATGRWWMKPGSDKFSGHQNHLPLGLMPCNQKEYIEATQGIIPERWWKSYRKSMQ</sequence>
<dbReference type="EMBL" id="CDOD01000001">
    <property type="protein sequence ID" value="CEN32360.1"/>
    <property type="molecule type" value="Genomic_DNA"/>
</dbReference>
<dbReference type="GO" id="GO:0046872">
    <property type="term" value="F:metal ion binding"/>
    <property type="evidence" value="ECO:0007669"/>
    <property type="project" value="InterPro"/>
</dbReference>
<evidence type="ECO:0008006" key="3">
    <source>
        <dbReference type="Google" id="ProtNLM"/>
    </source>
</evidence>
<accession>A0A0B7GYY6</accession>
<dbReference type="STRING" id="28189.CCYN74_10052"/>
<dbReference type="Gene3D" id="3.40.800.10">
    <property type="entry name" value="Ureohydrolase domain"/>
    <property type="match status" value="1"/>
</dbReference>
<proteinExistence type="predicted"/>
<dbReference type="InterPro" id="IPR023696">
    <property type="entry name" value="Ureohydrolase_dom_sf"/>
</dbReference>
<dbReference type="eggNOG" id="COG0010">
    <property type="taxonomic scope" value="Bacteria"/>
</dbReference>
<dbReference type="AlphaFoldDB" id="A0A0B7GYY6"/>
<dbReference type="SUPFAM" id="SSF52768">
    <property type="entry name" value="Arginase/deacetylase"/>
    <property type="match status" value="1"/>
</dbReference>
<dbReference type="InterPro" id="IPR006035">
    <property type="entry name" value="Ureohydrolase"/>
</dbReference>
<name>A0A0B7GYY6_9FLAO</name>
<dbReference type="Proteomes" id="UP000038055">
    <property type="component" value="Unassembled WGS sequence"/>
</dbReference>
<dbReference type="RefSeq" id="WP_041989288.1">
    <property type="nucleotide sequence ID" value="NZ_CDOD01000001.1"/>
</dbReference>
<keyword evidence="2" id="KW-1185">Reference proteome</keyword>
<dbReference type="GO" id="GO:0016813">
    <property type="term" value="F:hydrolase activity, acting on carbon-nitrogen (but not peptide) bonds, in linear amidines"/>
    <property type="evidence" value="ECO:0007669"/>
    <property type="project" value="UniProtKB-ARBA"/>
</dbReference>
<protein>
    <recommendedName>
        <fullName evidence="3">Arginase</fullName>
    </recommendedName>
</protein>
<dbReference type="Pfam" id="PF00491">
    <property type="entry name" value="Arginase"/>
    <property type="match status" value="1"/>
</dbReference>
<gene>
    <name evidence="1" type="ORF">CCYN2B_10015</name>
</gene>